<dbReference type="AlphaFoldDB" id="L9YNM4"/>
<evidence type="ECO:0000256" key="1">
    <source>
        <dbReference type="SAM" id="MobiDB-lite"/>
    </source>
</evidence>
<comment type="caution">
    <text evidence="2">The sequence shown here is derived from an EMBL/GenBank/DDBJ whole genome shotgun (WGS) entry which is preliminary data.</text>
</comment>
<organism evidence="2 3">
    <name type="scientific">Natrinema pallidum DSM 3751</name>
    <dbReference type="NCBI Taxonomy" id="1227495"/>
    <lineage>
        <taxon>Archaea</taxon>
        <taxon>Methanobacteriati</taxon>
        <taxon>Methanobacteriota</taxon>
        <taxon>Stenosarchaea group</taxon>
        <taxon>Halobacteria</taxon>
        <taxon>Halobacteriales</taxon>
        <taxon>Natrialbaceae</taxon>
        <taxon>Natrinema</taxon>
    </lineage>
</organism>
<accession>L9YNM4</accession>
<sequence length="320" mass="34916">MSRPVLASGTRTIRRIPTDGGFIREEKFEIEDTNPISVEVRDGVVTTNTESGSSNPAVEPGSTVDLGSDEMTVDEQAIEGQLSEQTDVDSALEGTGLEIARQDNPDVIKYKDTTILGTVEQHYAQEMRARDAMLADDSVSPQAESNPLLAAECSKYTYNGDDPSDPDDLAERTAPINVAWDTGNDASDIQAAMQNVGWKSPWPSGDKYILEDESTVKAQDEHIKQNITPTVVPTQYHVRAYDLSGVDNLAVIGAGHRDPADHNQGCEWVGIGCDVNWRVSETREEVSDDWTDVLTKWAGNANVDSASGNYDYIRGRVNGH</sequence>
<dbReference type="EMBL" id="AOII01000083">
    <property type="protein sequence ID" value="ELY75042.1"/>
    <property type="molecule type" value="Genomic_DNA"/>
</dbReference>
<name>L9YNM4_9EURY</name>
<evidence type="ECO:0000313" key="2">
    <source>
        <dbReference type="EMBL" id="ELY75042.1"/>
    </source>
</evidence>
<reference evidence="2 3" key="1">
    <citation type="journal article" date="2014" name="PLoS Genet.">
        <title>Phylogenetically driven sequencing of extremely halophilic archaea reveals strategies for static and dynamic osmo-response.</title>
        <authorList>
            <person name="Becker E.A."/>
            <person name="Seitzer P.M."/>
            <person name="Tritt A."/>
            <person name="Larsen D."/>
            <person name="Krusor M."/>
            <person name="Yao A.I."/>
            <person name="Wu D."/>
            <person name="Madern D."/>
            <person name="Eisen J.A."/>
            <person name="Darling A.E."/>
            <person name="Facciotti M.T."/>
        </authorList>
    </citation>
    <scope>NUCLEOTIDE SEQUENCE [LARGE SCALE GENOMIC DNA]</scope>
    <source>
        <strain evidence="2 3">DSM 3751</strain>
    </source>
</reference>
<feature type="compositionally biased region" description="Polar residues" evidence="1">
    <location>
        <begin position="47"/>
        <end position="56"/>
    </location>
</feature>
<protein>
    <submittedName>
        <fullName evidence="2">Uncharacterized protein</fullName>
    </submittedName>
</protein>
<evidence type="ECO:0000313" key="3">
    <source>
        <dbReference type="Proteomes" id="UP000011618"/>
    </source>
</evidence>
<dbReference type="eggNOG" id="arCOG11403">
    <property type="taxonomic scope" value="Archaea"/>
</dbReference>
<gene>
    <name evidence="2" type="ORF">C487_13804</name>
</gene>
<dbReference type="Proteomes" id="UP000011618">
    <property type="component" value="Unassembled WGS sequence"/>
</dbReference>
<proteinExistence type="predicted"/>
<feature type="region of interest" description="Disordered" evidence="1">
    <location>
        <begin position="47"/>
        <end position="67"/>
    </location>
</feature>